<sequence length="416" mass="46717">MVGQAVVAVVYFALGTAGVVFNGVTVAMISAHSVYRLSAYTLMANVAVADCLMTLVAGCYCGAALLIELNESPNAKVGESTEETSTSLVPSFVAFVEIAAWTTVVVSYACLGINRCIAICYYGTKAKSLNRVSVALAMAGVSWLIGICAALVGTMPTPVVLFRREMWTMGFVARNGTRPSVFLVASATVNVLSVAAQWICSILVLLKIRTVEHKISHNKLNQNSANRFRKQARLTFQFFYPSLICTLSSAIYFSRPFFVDNRLEDWQFILLHTVWLINHLCNPLIYAYFNDRMRATYRQWIACVPLRRFWYRKKRPFDATSSRRSNRSGGHYGENFVRNSLQMQSRDFEQLCEFMMRVNPLYDSSEGWRESSDDDYDDEPTRVGDSAPELATRSIVMDLGRQTVEHWAQFAKKASI</sequence>
<keyword evidence="8" id="KW-1185">Reference proteome</keyword>
<dbReference type="AlphaFoldDB" id="A0A914V511"/>
<dbReference type="WBParaSite" id="PSAMB.scaffold1525size30456.g13644.t1">
    <property type="protein sequence ID" value="PSAMB.scaffold1525size30456.g13644.t1"/>
    <property type="gene ID" value="PSAMB.scaffold1525size30456.g13644"/>
</dbReference>
<evidence type="ECO:0000313" key="8">
    <source>
        <dbReference type="Proteomes" id="UP000887566"/>
    </source>
</evidence>
<evidence type="ECO:0000259" key="7">
    <source>
        <dbReference type="PROSITE" id="PS50262"/>
    </source>
</evidence>
<dbReference type="PRINTS" id="PR00237">
    <property type="entry name" value="GPCRRHODOPSN"/>
</dbReference>
<comment type="subcellular location">
    <subcellularLocation>
        <location evidence="1">Membrane</location>
    </subcellularLocation>
</comment>
<keyword evidence="4 6" id="KW-0472">Membrane</keyword>
<proteinExistence type="predicted"/>
<keyword evidence="2 6" id="KW-0812">Transmembrane</keyword>
<feature type="transmembrane region" description="Helical" evidence="6">
    <location>
        <begin position="234"/>
        <end position="254"/>
    </location>
</feature>
<dbReference type="PANTHER" id="PTHR22718:SF11">
    <property type="entry name" value="7TM GPCR SERPENTINE RECEPTOR CLASS X (SRX) DOMAIN-CONTAINING PROTEIN"/>
    <property type="match status" value="1"/>
</dbReference>
<evidence type="ECO:0000256" key="4">
    <source>
        <dbReference type="ARBA" id="ARBA00023136"/>
    </source>
</evidence>
<feature type="transmembrane region" description="Helical" evidence="6">
    <location>
        <begin position="266"/>
        <end position="289"/>
    </location>
</feature>
<dbReference type="Gene3D" id="1.20.1070.10">
    <property type="entry name" value="Rhodopsin 7-helix transmembrane proteins"/>
    <property type="match status" value="1"/>
</dbReference>
<feature type="region of interest" description="Disordered" evidence="5">
    <location>
        <begin position="365"/>
        <end position="385"/>
    </location>
</feature>
<feature type="transmembrane region" description="Helical" evidence="6">
    <location>
        <begin position="132"/>
        <end position="161"/>
    </location>
</feature>
<evidence type="ECO:0000256" key="5">
    <source>
        <dbReference type="SAM" id="MobiDB-lite"/>
    </source>
</evidence>
<protein>
    <submittedName>
        <fullName evidence="9">G-protein coupled receptors family 1 profile domain-containing protein</fullName>
    </submittedName>
</protein>
<dbReference type="CDD" id="cd00637">
    <property type="entry name" value="7tm_classA_rhodopsin-like"/>
    <property type="match status" value="1"/>
</dbReference>
<dbReference type="InterPro" id="IPR019430">
    <property type="entry name" value="7TM_GPCR_serpentine_rcpt_Srx"/>
</dbReference>
<feature type="transmembrane region" description="Helical" evidence="6">
    <location>
        <begin position="181"/>
        <end position="206"/>
    </location>
</feature>
<organism evidence="8 9">
    <name type="scientific">Plectus sambesii</name>
    <dbReference type="NCBI Taxonomy" id="2011161"/>
    <lineage>
        <taxon>Eukaryota</taxon>
        <taxon>Metazoa</taxon>
        <taxon>Ecdysozoa</taxon>
        <taxon>Nematoda</taxon>
        <taxon>Chromadorea</taxon>
        <taxon>Plectida</taxon>
        <taxon>Plectina</taxon>
        <taxon>Plectoidea</taxon>
        <taxon>Plectidae</taxon>
        <taxon>Plectus</taxon>
    </lineage>
</organism>
<accession>A0A914V511</accession>
<feature type="domain" description="G-protein coupled receptors family 1 profile" evidence="7">
    <location>
        <begin position="21"/>
        <end position="286"/>
    </location>
</feature>
<dbReference type="GO" id="GO:0004930">
    <property type="term" value="F:G protein-coupled receptor activity"/>
    <property type="evidence" value="ECO:0007669"/>
    <property type="project" value="InterPro"/>
</dbReference>
<dbReference type="InterPro" id="IPR000276">
    <property type="entry name" value="GPCR_Rhodpsn"/>
</dbReference>
<evidence type="ECO:0000256" key="6">
    <source>
        <dbReference type="SAM" id="Phobius"/>
    </source>
</evidence>
<dbReference type="PANTHER" id="PTHR22718">
    <property type="entry name" value="SERPENTINE RECEPTOR, CLASS X"/>
    <property type="match status" value="1"/>
</dbReference>
<evidence type="ECO:0000256" key="3">
    <source>
        <dbReference type="ARBA" id="ARBA00022989"/>
    </source>
</evidence>
<dbReference type="InterPro" id="IPR017452">
    <property type="entry name" value="GPCR_Rhodpsn_7TM"/>
</dbReference>
<name>A0A914V511_9BILA</name>
<feature type="transmembrane region" description="Helical" evidence="6">
    <location>
        <begin position="6"/>
        <end position="30"/>
    </location>
</feature>
<dbReference type="SUPFAM" id="SSF81321">
    <property type="entry name" value="Family A G protein-coupled receptor-like"/>
    <property type="match status" value="1"/>
</dbReference>
<dbReference type="Proteomes" id="UP000887566">
    <property type="component" value="Unplaced"/>
</dbReference>
<evidence type="ECO:0000256" key="2">
    <source>
        <dbReference type="ARBA" id="ARBA00022692"/>
    </source>
</evidence>
<evidence type="ECO:0000256" key="1">
    <source>
        <dbReference type="ARBA" id="ARBA00004370"/>
    </source>
</evidence>
<dbReference type="PROSITE" id="PS50262">
    <property type="entry name" value="G_PROTEIN_RECEP_F1_2"/>
    <property type="match status" value="1"/>
</dbReference>
<dbReference type="GO" id="GO:0016020">
    <property type="term" value="C:membrane"/>
    <property type="evidence" value="ECO:0007669"/>
    <property type="project" value="UniProtKB-SubCell"/>
</dbReference>
<reference evidence="9" key="1">
    <citation type="submission" date="2022-11" db="UniProtKB">
        <authorList>
            <consortium name="WormBaseParasite"/>
        </authorList>
    </citation>
    <scope>IDENTIFICATION</scope>
</reference>
<dbReference type="Pfam" id="PF10328">
    <property type="entry name" value="7TM_GPCR_Srx"/>
    <property type="match status" value="1"/>
</dbReference>
<evidence type="ECO:0000313" key="9">
    <source>
        <dbReference type="WBParaSite" id="PSAMB.scaffold1525size30456.g13644.t1"/>
    </source>
</evidence>
<feature type="transmembrane region" description="Helical" evidence="6">
    <location>
        <begin position="42"/>
        <end position="67"/>
    </location>
</feature>
<keyword evidence="3 6" id="KW-1133">Transmembrane helix</keyword>
<feature type="transmembrane region" description="Helical" evidence="6">
    <location>
        <begin position="87"/>
        <end position="111"/>
    </location>
</feature>